<feature type="chain" id="PRO_5041636739" description="Secreted protein" evidence="1">
    <location>
        <begin position="27"/>
        <end position="91"/>
    </location>
</feature>
<keyword evidence="3" id="KW-1185">Reference proteome</keyword>
<accession>A0AA86SJ62</accession>
<dbReference type="Gramene" id="rna-AYBTSS11_LOCUS18943">
    <property type="protein sequence ID" value="CAJ1961862.1"/>
    <property type="gene ID" value="gene-AYBTSS11_LOCUS18943"/>
</dbReference>
<dbReference type="EMBL" id="OY731403">
    <property type="protein sequence ID" value="CAJ1961862.1"/>
    <property type="molecule type" value="Genomic_DNA"/>
</dbReference>
<feature type="signal peptide" evidence="1">
    <location>
        <begin position="1"/>
        <end position="26"/>
    </location>
</feature>
<name>A0AA86SJ62_9FABA</name>
<gene>
    <name evidence="2" type="ORF">AYBTSS11_LOCUS18943</name>
</gene>
<evidence type="ECO:0000256" key="1">
    <source>
        <dbReference type="SAM" id="SignalP"/>
    </source>
</evidence>
<dbReference type="Proteomes" id="UP001189624">
    <property type="component" value="Chromosome 6"/>
</dbReference>
<organism evidence="2 3">
    <name type="scientific">Sphenostylis stenocarpa</name>
    <dbReference type="NCBI Taxonomy" id="92480"/>
    <lineage>
        <taxon>Eukaryota</taxon>
        <taxon>Viridiplantae</taxon>
        <taxon>Streptophyta</taxon>
        <taxon>Embryophyta</taxon>
        <taxon>Tracheophyta</taxon>
        <taxon>Spermatophyta</taxon>
        <taxon>Magnoliopsida</taxon>
        <taxon>eudicotyledons</taxon>
        <taxon>Gunneridae</taxon>
        <taxon>Pentapetalae</taxon>
        <taxon>rosids</taxon>
        <taxon>fabids</taxon>
        <taxon>Fabales</taxon>
        <taxon>Fabaceae</taxon>
        <taxon>Papilionoideae</taxon>
        <taxon>50 kb inversion clade</taxon>
        <taxon>NPAAA clade</taxon>
        <taxon>indigoferoid/millettioid clade</taxon>
        <taxon>Phaseoleae</taxon>
        <taxon>Sphenostylis</taxon>
    </lineage>
</organism>
<sequence length="91" mass="9874">MQTSRVSVGPAFCLLVSSHLPCGCGCVDSWVAFDMHMSLLPLRDNHSGVCSGSHQGSNSGYGVVHLKDSMLKIFVFLGDYLVDCLLKVIVW</sequence>
<keyword evidence="1" id="KW-0732">Signal</keyword>
<reference evidence="2" key="1">
    <citation type="submission" date="2023-10" db="EMBL/GenBank/DDBJ databases">
        <authorList>
            <person name="Domelevo Entfellner J.-B."/>
        </authorList>
    </citation>
    <scope>NUCLEOTIDE SEQUENCE</scope>
</reference>
<proteinExistence type="predicted"/>
<protein>
    <recommendedName>
        <fullName evidence="4">Secreted protein</fullName>
    </recommendedName>
</protein>
<evidence type="ECO:0000313" key="2">
    <source>
        <dbReference type="EMBL" id="CAJ1961862.1"/>
    </source>
</evidence>
<dbReference type="AlphaFoldDB" id="A0AA86SJ62"/>
<evidence type="ECO:0008006" key="4">
    <source>
        <dbReference type="Google" id="ProtNLM"/>
    </source>
</evidence>
<evidence type="ECO:0000313" key="3">
    <source>
        <dbReference type="Proteomes" id="UP001189624"/>
    </source>
</evidence>